<dbReference type="Pfam" id="PF04818">
    <property type="entry name" value="CID"/>
    <property type="match status" value="1"/>
</dbReference>
<evidence type="ECO:0000313" key="3">
    <source>
        <dbReference type="EMBL" id="DAZ97758.1"/>
    </source>
</evidence>
<protein>
    <recommendedName>
        <fullName evidence="2">CID domain-containing protein</fullName>
    </recommendedName>
</protein>
<keyword evidence="4" id="KW-1185">Reference proteome</keyword>
<dbReference type="Gene3D" id="1.25.40.90">
    <property type="match status" value="1"/>
</dbReference>
<accession>A0AAV2YV88</accession>
<dbReference type="AlphaFoldDB" id="A0AAV2YV88"/>
<name>A0AAV2YV88_9STRA</name>
<dbReference type="InterPro" id="IPR008942">
    <property type="entry name" value="ENTH_VHS"/>
</dbReference>
<evidence type="ECO:0000256" key="1">
    <source>
        <dbReference type="SAM" id="MobiDB-lite"/>
    </source>
</evidence>
<reference evidence="3" key="2">
    <citation type="journal article" date="2023" name="Microbiol Resour">
        <title>Decontamination and Annotation of the Draft Genome Sequence of the Oomycete Lagenidium giganteum ARSEF 373.</title>
        <authorList>
            <person name="Morgan W.R."/>
            <person name="Tartar A."/>
        </authorList>
    </citation>
    <scope>NUCLEOTIDE SEQUENCE</scope>
    <source>
        <strain evidence="3">ARSEF 373</strain>
    </source>
</reference>
<sequence length="422" mass="48984">MSVEMEEFLLELRVLDETQERVEAVSDEMLKAQEDGDPARAKEMVDVWMQELRSSDFQSERIAYLYVANHVLQKTLFGEPPCEKPLYVELLRAHLEEAVAFVSNSPADRQSVARLLELWHEKEIYSDQEIFEMWKCTGEDIPDFLQAASAAAGVDDSENELQQQQHLDDPDAEMQQAPMPELPSRLNSHSANPVLDMLKRIDHHKTSIRYLDDCIKKTHQFVLLHAPSRYTTPESLMEDTTTSCFQMKQRVEDCLRLVKVRNKLLHEIPALERDLKEAVRRMIDQETAAGSKIEQKLEQCDMIDIGLADLAEHREAYPDEWLKEADACAERRKRKDEEQRHRDEEIARLHQEAIAESAAHAMQMEANIRDSDLQALSKEMGAKREEPEQKPDTSNEVVWHPVLKELVPLQSLNLEWEDWRDH</sequence>
<gene>
    <name evidence="3" type="ORF">N0F65_009038</name>
</gene>
<evidence type="ECO:0000313" key="4">
    <source>
        <dbReference type="Proteomes" id="UP001146120"/>
    </source>
</evidence>
<feature type="compositionally biased region" description="Basic and acidic residues" evidence="1">
    <location>
        <begin position="380"/>
        <end position="393"/>
    </location>
</feature>
<evidence type="ECO:0000259" key="2">
    <source>
        <dbReference type="PROSITE" id="PS51391"/>
    </source>
</evidence>
<dbReference type="Proteomes" id="UP001146120">
    <property type="component" value="Unassembled WGS sequence"/>
</dbReference>
<reference evidence="3" key="1">
    <citation type="submission" date="2022-11" db="EMBL/GenBank/DDBJ databases">
        <authorList>
            <person name="Morgan W.R."/>
            <person name="Tartar A."/>
        </authorList>
    </citation>
    <scope>NUCLEOTIDE SEQUENCE</scope>
    <source>
        <strain evidence="3">ARSEF 373</strain>
    </source>
</reference>
<comment type="caution">
    <text evidence="3">The sequence shown here is derived from an EMBL/GenBank/DDBJ whole genome shotgun (WGS) entry which is preliminary data.</text>
</comment>
<dbReference type="PROSITE" id="PS51391">
    <property type="entry name" value="CID"/>
    <property type="match status" value="1"/>
</dbReference>
<dbReference type="InterPro" id="IPR006569">
    <property type="entry name" value="CID_dom"/>
</dbReference>
<dbReference type="EMBL" id="DAKRPA010000126">
    <property type="protein sequence ID" value="DAZ97758.1"/>
    <property type="molecule type" value="Genomic_DNA"/>
</dbReference>
<organism evidence="3 4">
    <name type="scientific">Lagenidium giganteum</name>
    <dbReference type="NCBI Taxonomy" id="4803"/>
    <lineage>
        <taxon>Eukaryota</taxon>
        <taxon>Sar</taxon>
        <taxon>Stramenopiles</taxon>
        <taxon>Oomycota</taxon>
        <taxon>Peronosporomycetes</taxon>
        <taxon>Pythiales</taxon>
        <taxon>Pythiaceae</taxon>
    </lineage>
</organism>
<proteinExistence type="predicted"/>
<feature type="region of interest" description="Disordered" evidence="1">
    <location>
        <begin position="374"/>
        <end position="397"/>
    </location>
</feature>
<feature type="region of interest" description="Disordered" evidence="1">
    <location>
        <begin position="152"/>
        <end position="178"/>
    </location>
</feature>
<feature type="domain" description="CID" evidence="2">
    <location>
        <begin position="1"/>
        <end position="141"/>
    </location>
</feature>